<protein>
    <submittedName>
        <fullName evidence="1">Uncharacterized protein</fullName>
    </submittedName>
</protein>
<sequence length="95" mass="10971">MQSADAVKSSSKFTINSNKDYLLTKFCKLLELTKLFIYAEESENFKKDISRRLQSIDGVNPLDIEALEEYCETLTIDEIKKQQKMKEQSTKNIVA</sequence>
<reference evidence="1 2" key="1">
    <citation type="journal article" date="2013" name="Curr. Biol.">
        <title>The Genome of the Foraminiferan Reticulomyxa filosa.</title>
        <authorList>
            <person name="Glockner G."/>
            <person name="Hulsmann N."/>
            <person name="Schleicher M."/>
            <person name="Noegel A.A."/>
            <person name="Eichinger L."/>
            <person name="Gallinger C."/>
            <person name="Pawlowski J."/>
            <person name="Sierra R."/>
            <person name="Euteneuer U."/>
            <person name="Pillet L."/>
            <person name="Moustafa A."/>
            <person name="Platzer M."/>
            <person name="Groth M."/>
            <person name="Szafranski K."/>
            <person name="Schliwa M."/>
        </authorList>
    </citation>
    <scope>NUCLEOTIDE SEQUENCE [LARGE SCALE GENOMIC DNA]</scope>
</reference>
<gene>
    <name evidence="1" type="ORF">RFI_24969</name>
</gene>
<evidence type="ECO:0000313" key="1">
    <source>
        <dbReference type="EMBL" id="ETO12408.1"/>
    </source>
</evidence>
<evidence type="ECO:0000313" key="2">
    <source>
        <dbReference type="Proteomes" id="UP000023152"/>
    </source>
</evidence>
<feature type="non-terminal residue" evidence="1">
    <location>
        <position position="95"/>
    </location>
</feature>
<comment type="caution">
    <text evidence="1">The sequence shown here is derived from an EMBL/GenBank/DDBJ whole genome shotgun (WGS) entry which is preliminary data.</text>
</comment>
<accession>X6MEI9</accession>
<organism evidence="1 2">
    <name type="scientific">Reticulomyxa filosa</name>
    <dbReference type="NCBI Taxonomy" id="46433"/>
    <lineage>
        <taxon>Eukaryota</taxon>
        <taxon>Sar</taxon>
        <taxon>Rhizaria</taxon>
        <taxon>Retaria</taxon>
        <taxon>Foraminifera</taxon>
        <taxon>Monothalamids</taxon>
        <taxon>Reticulomyxidae</taxon>
        <taxon>Reticulomyxa</taxon>
    </lineage>
</organism>
<proteinExistence type="predicted"/>
<dbReference type="AlphaFoldDB" id="X6MEI9"/>
<keyword evidence="2" id="KW-1185">Reference proteome</keyword>
<dbReference type="EMBL" id="ASPP01021429">
    <property type="protein sequence ID" value="ETO12408.1"/>
    <property type="molecule type" value="Genomic_DNA"/>
</dbReference>
<dbReference type="Proteomes" id="UP000023152">
    <property type="component" value="Unassembled WGS sequence"/>
</dbReference>
<name>X6MEI9_RETFI</name>